<dbReference type="EMBL" id="CP035913">
    <property type="protein sequence ID" value="QBE66058.1"/>
    <property type="molecule type" value="Genomic_DNA"/>
</dbReference>
<protein>
    <submittedName>
        <fullName evidence="1">Uncharacterized protein</fullName>
    </submittedName>
</protein>
<reference evidence="1 2" key="1">
    <citation type="submission" date="2019-02" db="EMBL/GenBank/DDBJ databases">
        <title>Draft Genome Sequences of Six Type Strains of the Genus Massilia.</title>
        <authorList>
            <person name="Miess H."/>
            <person name="Frediansyhah A."/>
            <person name="Gross H."/>
        </authorList>
    </citation>
    <scope>NUCLEOTIDE SEQUENCE [LARGE SCALE GENOMIC DNA]</scope>
    <source>
        <strain evidence="1 2">DSM 17473</strain>
    </source>
</reference>
<evidence type="ECO:0000313" key="1">
    <source>
        <dbReference type="EMBL" id="QBE66058.1"/>
    </source>
</evidence>
<sequence>MADPQGAVARRAQHGDAGVLQLAAIHGFMRVEAHAIEAEQAGLAAGDPQPAIGRLRQRIDEAGRAFRFAPPVVAVAIERNGGIERVYGWPACAQHRQQAGMEERPKTVGG</sequence>
<evidence type="ECO:0000313" key="2">
    <source>
        <dbReference type="Proteomes" id="UP000290637"/>
    </source>
</evidence>
<organism evidence="1 2">
    <name type="scientific">Pseudoduganella lutea</name>
    <dbReference type="NCBI Taxonomy" id="321985"/>
    <lineage>
        <taxon>Bacteria</taxon>
        <taxon>Pseudomonadati</taxon>
        <taxon>Pseudomonadota</taxon>
        <taxon>Betaproteobacteria</taxon>
        <taxon>Burkholderiales</taxon>
        <taxon>Oxalobacteraceae</taxon>
        <taxon>Telluria group</taxon>
        <taxon>Pseudoduganella</taxon>
    </lineage>
</organism>
<keyword evidence="2" id="KW-1185">Reference proteome</keyword>
<proteinExistence type="predicted"/>
<accession>A0A4P6L559</accession>
<name>A0A4P6L559_9BURK</name>
<dbReference type="KEGG" id="plue:EWM63_26260"/>
<dbReference type="Proteomes" id="UP000290637">
    <property type="component" value="Chromosome"/>
</dbReference>
<dbReference type="AlphaFoldDB" id="A0A4P6L559"/>
<gene>
    <name evidence="1" type="ORF">EWM63_26260</name>
</gene>